<evidence type="ECO:0000256" key="2">
    <source>
        <dbReference type="ARBA" id="ARBA00022690"/>
    </source>
</evidence>
<evidence type="ECO:0000256" key="1">
    <source>
        <dbReference type="ARBA" id="ARBA00008210"/>
    </source>
</evidence>
<evidence type="ECO:0000313" key="4">
    <source>
        <dbReference type="EMBL" id="CAD6272439.1"/>
    </source>
</evidence>
<dbReference type="InterPro" id="IPR000864">
    <property type="entry name" value="Prot_inh_pot1"/>
</dbReference>
<evidence type="ECO:0000256" key="3">
    <source>
        <dbReference type="ARBA" id="ARBA00022900"/>
    </source>
</evidence>
<organism evidence="4 5">
    <name type="scientific">Miscanthus lutarioriparius</name>
    <dbReference type="NCBI Taxonomy" id="422564"/>
    <lineage>
        <taxon>Eukaryota</taxon>
        <taxon>Viridiplantae</taxon>
        <taxon>Streptophyta</taxon>
        <taxon>Embryophyta</taxon>
        <taxon>Tracheophyta</taxon>
        <taxon>Spermatophyta</taxon>
        <taxon>Magnoliopsida</taxon>
        <taxon>Liliopsida</taxon>
        <taxon>Poales</taxon>
        <taxon>Poaceae</taxon>
        <taxon>PACMAD clade</taxon>
        <taxon>Panicoideae</taxon>
        <taxon>Andropogonodae</taxon>
        <taxon>Andropogoneae</taxon>
        <taxon>Saccharinae</taxon>
        <taxon>Miscanthus</taxon>
    </lineage>
</organism>
<dbReference type="Gene3D" id="3.30.10.10">
    <property type="entry name" value="Trypsin Inhibitor V, subunit A"/>
    <property type="match status" value="1"/>
</dbReference>
<dbReference type="PANTHER" id="PTHR33091">
    <property type="entry name" value="PROTEIN, PUTATIVE, EXPRESSED-RELATED"/>
    <property type="match status" value="1"/>
</dbReference>
<proteinExistence type="inferred from homology"/>
<name>A0A811RPE4_9POAL</name>
<comment type="caution">
    <text evidence="4">The sequence shown here is derived from an EMBL/GenBank/DDBJ whole genome shotgun (WGS) entry which is preliminary data.</text>
</comment>
<dbReference type="InterPro" id="IPR036354">
    <property type="entry name" value="Prot_inh_pot1_sf"/>
</dbReference>
<dbReference type="GO" id="GO:0004867">
    <property type="term" value="F:serine-type endopeptidase inhibitor activity"/>
    <property type="evidence" value="ECO:0007669"/>
    <property type="project" value="UniProtKB-KW"/>
</dbReference>
<dbReference type="Pfam" id="PF00280">
    <property type="entry name" value="potato_inhibit"/>
    <property type="match status" value="1"/>
</dbReference>
<dbReference type="OrthoDB" id="599354at2759"/>
<dbReference type="Proteomes" id="UP000604825">
    <property type="component" value="Unassembled WGS sequence"/>
</dbReference>
<evidence type="ECO:0000313" key="5">
    <source>
        <dbReference type="Proteomes" id="UP000604825"/>
    </source>
</evidence>
<keyword evidence="2" id="KW-0646">Protease inhibitor</keyword>
<sequence length="71" mass="7872">MSNNSNSKKTSWPEVEGVPAQVAKHKILADCPDVKVDVLPYGSGVTDDYDTKRVRVFFDYFRNVVGVPKVG</sequence>
<dbReference type="PANTHER" id="PTHR33091:SF7">
    <property type="entry name" value="INHIBITOR I FAMILY PROTEIN"/>
    <property type="match status" value="1"/>
</dbReference>
<dbReference type="EMBL" id="CAJGYO010000016">
    <property type="protein sequence ID" value="CAD6272439.1"/>
    <property type="molecule type" value="Genomic_DNA"/>
</dbReference>
<gene>
    <name evidence="4" type="ORF">NCGR_LOCUS55714</name>
</gene>
<protein>
    <submittedName>
        <fullName evidence="4">Uncharacterized protein</fullName>
    </submittedName>
</protein>
<dbReference type="AlphaFoldDB" id="A0A811RPE4"/>
<accession>A0A811RPE4</accession>
<dbReference type="SUPFAM" id="SSF54654">
    <property type="entry name" value="CI-2 family of serine protease inhibitors"/>
    <property type="match status" value="1"/>
</dbReference>
<keyword evidence="5" id="KW-1185">Reference proteome</keyword>
<dbReference type="GO" id="GO:0009611">
    <property type="term" value="P:response to wounding"/>
    <property type="evidence" value="ECO:0007669"/>
    <property type="project" value="InterPro"/>
</dbReference>
<keyword evidence="3" id="KW-0722">Serine protease inhibitor</keyword>
<reference evidence="4" key="1">
    <citation type="submission" date="2020-10" db="EMBL/GenBank/DDBJ databases">
        <authorList>
            <person name="Han B."/>
            <person name="Lu T."/>
            <person name="Zhao Q."/>
            <person name="Huang X."/>
            <person name="Zhao Y."/>
        </authorList>
    </citation>
    <scope>NUCLEOTIDE SEQUENCE</scope>
</reference>
<dbReference type="PRINTS" id="PR00292">
    <property type="entry name" value="POTATOINHBTR"/>
</dbReference>
<comment type="similarity">
    <text evidence="1">Belongs to the protease inhibitor I13 (potato type I serine protease inhibitor) family.</text>
</comment>